<feature type="compositionally biased region" description="Polar residues" evidence="2">
    <location>
        <begin position="180"/>
        <end position="190"/>
    </location>
</feature>
<reference evidence="3" key="2">
    <citation type="submission" date="2020-05" db="EMBL/GenBank/DDBJ databases">
        <authorList>
            <person name="Kim H.-S."/>
            <person name="Proctor R.H."/>
            <person name="Brown D.W."/>
        </authorList>
    </citation>
    <scope>NUCLEOTIDE SEQUENCE</scope>
    <source>
        <strain evidence="3">NRRL 22465</strain>
    </source>
</reference>
<gene>
    <name evidence="3" type="ORF">FZEAL_1491</name>
</gene>
<dbReference type="EMBL" id="JABEYC010000089">
    <property type="protein sequence ID" value="KAF4982990.1"/>
    <property type="molecule type" value="Genomic_DNA"/>
</dbReference>
<feature type="compositionally biased region" description="Basic residues" evidence="2">
    <location>
        <begin position="214"/>
        <end position="231"/>
    </location>
</feature>
<dbReference type="PROSITE" id="PS51257">
    <property type="entry name" value="PROKAR_LIPOPROTEIN"/>
    <property type="match status" value="1"/>
</dbReference>
<protein>
    <submittedName>
        <fullName evidence="3">Uncharacterized protein</fullName>
    </submittedName>
</protein>
<dbReference type="Proteomes" id="UP000635477">
    <property type="component" value="Unassembled WGS sequence"/>
</dbReference>
<feature type="region of interest" description="Disordered" evidence="2">
    <location>
        <begin position="82"/>
        <end position="113"/>
    </location>
</feature>
<evidence type="ECO:0000256" key="2">
    <source>
        <dbReference type="SAM" id="MobiDB-lite"/>
    </source>
</evidence>
<sequence length="231" mass="24490">MSAERNPKRARYDGPEEPDVPVPAPTTSGTFSCNFSDDDDSDSGREAATNNLPAVPSAAASLSPCAPSLPIPSPLSRWAPFPPSSFAIPVANPSGASAPPRPVRPVPGPNDTSEITRLKAEITRMKVENSRLETRIRQVEDKCGAEVESLKVAMKAKETQLSAELGWVKAEMAQLRAGGRSSNRAQSEAQRPSLDGAGARGFAGAQTNPNGGGRRGRRNRRDPRGGRGRRA</sequence>
<evidence type="ECO:0000313" key="4">
    <source>
        <dbReference type="Proteomes" id="UP000635477"/>
    </source>
</evidence>
<keyword evidence="1" id="KW-0175">Coiled coil</keyword>
<feature type="compositionally biased region" description="Polar residues" evidence="2">
    <location>
        <begin position="25"/>
        <end position="35"/>
    </location>
</feature>
<comment type="caution">
    <text evidence="3">The sequence shown here is derived from an EMBL/GenBank/DDBJ whole genome shotgun (WGS) entry which is preliminary data.</text>
</comment>
<evidence type="ECO:0000313" key="3">
    <source>
        <dbReference type="EMBL" id="KAF4982990.1"/>
    </source>
</evidence>
<reference evidence="3" key="1">
    <citation type="journal article" date="2020" name="BMC Genomics">
        <title>Correction to: Identification and distribution of gene clusters required for synthesis of sphingolipid metabolism inhibitors in diverse species of the filamentous fungus Fusarium.</title>
        <authorList>
            <person name="Kim H.S."/>
            <person name="Lohmar J.M."/>
            <person name="Busman M."/>
            <person name="Brown D.W."/>
            <person name="Naumann T.A."/>
            <person name="Divon H.H."/>
            <person name="Lysoe E."/>
            <person name="Uhlig S."/>
            <person name="Proctor R.H."/>
        </authorList>
    </citation>
    <scope>NUCLEOTIDE SEQUENCE</scope>
    <source>
        <strain evidence="3">NRRL 22465</strain>
    </source>
</reference>
<feature type="compositionally biased region" description="Low complexity" evidence="2">
    <location>
        <begin position="52"/>
        <end position="66"/>
    </location>
</feature>
<feature type="region of interest" description="Disordered" evidence="2">
    <location>
        <begin position="1"/>
        <end position="66"/>
    </location>
</feature>
<feature type="coiled-coil region" evidence="1">
    <location>
        <begin position="115"/>
        <end position="142"/>
    </location>
</feature>
<dbReference type="AlphaFoldDB" id="A0A8H4UTB4"/>
<accession>A0A8H4UTB4</accession>
<feature type="compositionally biased region" description="Pro residues" evidence="2">
    <location>
        <begin position="99"/>
        <end position="108"/>
    </location>
</feature>
<evidence type="ECO:0000256" key="1">
    <source>
        <dbReference type="SAM" id="Coils"/>
    </source>
</evidence>
<feature type="compositionally biased region" description="Basic and acidic residues" evidence="2">
    <location>
        <begin position="1"/>
        <end position="14"/>
    </location>
</feature>
<feature type="region of interest" description="Disordered" evidence="2">
    <location>
        <begin position="175"/>
        <end position="231"/>
    </location>
</feature>
<keyword evidence="4" id="KW-1185">Reference proteome</keyword>
<name>A0A8H4UTB4_9HYPO</name>
<organism evidence="3 4">
    <name type="scientific">Fusarium zealandicum</name>
    <dbReference type="NCBI Taxonomy" id="1053134"/>
    <lineage>
        <taxon>Eukaryota</taxon>
        <taxon>Fungi</taxon>
        <taxon>Dikarya</taxon>
        <taxon>Ascomycota</taxon>
        <taxon>Pezizomycotina</taxon>
        <taxon>Sordariomycetes</taxon>
        <taxon>Hypocreomycetidae</taxon>
        <taxon>Hypocreales</taxon>
        <taxon>Nectriaceae</taxon>
        <taxon>Fusarium</taxon>
        <taxon>Fusarium staphyleae species complex</taxon>
    </lineage>
</organism>
<proteinExistence type="predicted"/>